<feature type="transmembrane region" description="Helical" evidence="2">
    <location>
        <begin position="6"/>
        <end position="26"/>
    </location>
</feature>
<keyword evidence="2" id="KW-0472">Membrane</keyword>
<feature type="compositionally biased region" description="Polar residues" evidence="1">
    <location>
        <begin position="118"/>
        <end position="134"/>
    </location>
</feature>
<dbReference type="Gene3D" id="2.60.120.200">
    <property type="match status" value="1"/>
</dbReference>
<protein>
    <submittedName>
        <fullName evidence="3">Uncharacterized protein</fullName>
    </submittedName>
</protein>
<reference evidence="3" key="1">
    <citation type="journal article" date="2020" name="Nature">
        <title>Giant virus diversity and host interactions through global metagenomics.</title>
        <authorList>
            <person name="Schulz F."/>
            <person name="Roux S."/>
            <person name="Paez-Espino D."/>
            <person name="Jungbluth S."/>
            <person name="Walsh D.A."/>
            <person name="Denef V.J."/>
            <person name="McMahon K.D."/>
            <person name="Konstantinidis K.T."/>
            <person name="Eloe-Fadrosh E.A."/>
            <person name="Kyrpides N.C."/>
            <person name="Woyke T."/>
        </authorList>
    </citation>
    <scope>NUCLEOTIDE SEQUENCE</scope>
    <source>
        <strain evidence="3">GVMAG-S-1101164-105</strain>
    </source>
</reference>
<keyword evidence="2" id="KW-0812">Transmembrane</keyword>
<dbReference type="SUPFAM" id="SSF49899">
    <property type="entry name" value="Concanavalin A-like lectins/glucanases"/>
    <property type="match status" value="1"/>
</dbReference>
<evidence type="ECO:0000256" key="1">
    <source>
        <dbReference type="SAM" id="MobiDB-lite"/>
    </source>
</evidence>
<accession>A0A6C0JXN8</accession>
<proteinExistence type="predicted"/>
<evidence type="ECO:0000256" key="2">
    <source>
        <dbReference type="SAM" id="Phobius"/>
    </source>
</evidence>
<feature type="transmembrane region" description="Helical" evidence="2">
    <location>
        <begin position="87"/>
        <end position="105"/>
    </location>
</feature>
<dbReference type="EMBL" id="MN740739">
    <property type="protein sequence ID" value="QHU09576.1"/>
    <property type="molecule type" value="Genomic_DNA"/>
</dbReference>
<feature type="region of interest" description="Disordered" evidence="1">
    <location>
        <begin position="116"/>
        <end position="151"/>
    </location>
</feature>
<name>A0A6C0JXN8_9ZZZZ</name>
<sequence length="264" mass="28221">MAWPTSGLIIQIALVVASLVVVYYLYGFISTSSSTAPTVVVGNQITATAAPPAVSSVPVPYEGGDYTVSFWIYVNSYNVNRNSRKHIISVGGTNFSTIFIALGAFKNNLVVRTHSRDSNAGSYTPTDTYGTRGNSGRPAPAGTTPSSQIVNDGSLTQSDVNTLLAPMALDDSILNKDAICDLKTIDFQRWVQVTVILSGRSIDVYMDGKLSRSCITNSYFKVDPTGVKVSLLSNGGFDGYLSKIQLSNMALNPSDIYNLYTAGP</sequence>
<evidence type="ECO:0000313" key="3">
    <source>
        <dbReference type="EMBL" id="QHU09576.1"/>
    </source>
</evidence>
<keyword evidence="2" id="KW-1133">Transmembrane helix</keyword>
<dbReference type="InterPro" id="IPR013320">
    <property type="entry name" value="ConA-like_dom_sf"/>
</dbReference>
<organism evidence="3">
    <name type="scientific">viral metagenome</name>
    <dbReference type="NCBI Taxonomy" id="1070528"/>
    <lineage>
        <taxon>unclassified sequences</taxon>
        <taxon>metagenomes</taxon>
        <taxon>organismal metagenomes</taxon>
    </lineage>
</organism>
<dbReference type="AlphaFoldDB" id="A0A6C0JXN8"/>